<dbReference type="SUPFAM" id="SSF111369">
    <property type="entry name" value="HlyD-like secretion proteins"/>
    <property type="match status" value="1"/>
</dbReference>
<dbReference type="Gene3D" id="2.40.50.100">
    <property type="match status" value="1"/>
</dbReference>
<dbReference type="GO" id="GO:0022857">
    <property type="term" value="F:transmembrane transporter activity"/>
    <property type="evidence" value="ECO:0007669"/>
    <property type="project" value="InterPro"/>
</dbReference>
<dbReference type="Gene3D" id="1.10.287.470">
    <property type="entry name" value="Helix hairpin bin"/>
    <property type="match status" value="1"/>
</dbReference>
<keyword evidence="3" id="KW-0175">Coiled coil</keyword>
<comment type="caution">
    <text evidence="8">The sequence shown here is derived from an EMBL/GenBank/DDBJ whole genome shotgun (WGS) entry which is preliminary data.</text>
</comment>
<feature type="domain" description="CzcB-like alpha-helical hairpin" evidence="5">
    <location>
        <begin position="131"/>
        <end position="189"/>
    </location>
</feature>
<dbReference type="PROSITE" id="PS51257">
    <property type="entry name" value="PROKAR_LIPOPROTEIN"/>
    <property type="match status" value="1"/>
</dbReference>
<feature type="signal peptide" evidence="4">
    <location>
        <begin position="1"/>
        <end position="25"/>
    </location>
</feature>
<accession>A0A437M5W5</accession>
<feature type="domain" description="CzcB-like C-terminal circularly permuted SH3-like" evidence="7">
    <location>
        <begin position="317"/>
        <end position="377"/>
    </location>
</feature>
<dbReference type="Pfam" id="PF25973">
    <property type="entry name" value="BSH_CzcB"/>
    <property type="match status" value="1"/>
</dbReference>
<keyword evidence="9" id="KW-1185">Reference proteome</keyword>
<dbReference type="GO" id="GO:0060003">
    <property type="term" value="P:copper ion export"/>
    <property type="evidence" value="ECO:0007669"/>
    <property type="project" value="TreeGrafter"/>
</dbReference>
<feature type="coiled-coil region" evidence="3">
    <location>
        <begin position="128"/>
        <end position="155"/>
    </location>
</feature>
<dbReference type="RefSeq" id="WP_127741369.1">
    <property type="nucleotide sequence ID" value="NZ_SACN01000001.1"/>
</dbReference>
<reference evidence="8 9" key="1">
    <citation type="submission" date="2019-01" db="EMBL/GenBank/DDBJ databases">
        <authorList>
            <person name="Chen W.-M."/>
        </authorList>
    </citation>
    <scope>NUCLEOTIDE SEQUENCE [LARGE SCALE GENOMIC DNA]</scope>
    <source>
        <strain evidence="8 9">CCP-7</strain>
    </source>
</reference>
<dbReference type="Pfam" id="PF25975">
    <property type="entry name" value="CzcB_C"/>
    <property type="match status" value="1"/>
</dbReference>
<evidence type="ECO:0000256" key="4">
    <source>
        <dbReference type="SAM" id="SignalP"/>
    </source>
</evidence>
<dbReference type="Pfam" id="PF25893">
    <property type="entry name" value="HH_CzcB"/>
    <property type="match status" value="1"/>
</dbReference>
<organism evidence="8 9">
    <name type="scientific">Sphingomonas crocodyli</name>
    <dbReference type="NCBI Taxonomy" id="1979270"/>
    <lineage>
        <taxon>Bacteria</taxon>
        <taxon>Pseudomonadati</taxon>
        <taxon>Pseudomonadota</taxon>
        <taxon>Alphaproteobacteria</taxon>
        <taxon>Sphingomonadales</taxon>
        <taxon>Sphingomonadaceae</taxon>
        <taxon>Sphingomonas</taxon>
    </lineage>
</organism>
<dbReference type="OrthoDB" id="9774837at2"/>
<dbReference type="PANTHER" id="PTHR30097">
    <property type="entry name" value="CATION EFFLUX SYSTEM PROTEIN CUSB"/>
    <property type="match status" value="1"/>
</dbReference>
<evidence type="ECO:0000256" key="1">
    <source>
        <dbReference type="ARBA" id="ARBA00009477"/>
    </source>
</evidence>
<dbReference type="InterPro" id="IPR006143">
    <property type="entry name" value="RND_pump_MFP"/>
</dbReference>
<dbReference type="FunFam" id="2.40.420.20:FF:000006">
    <property type="entry name" value="RND family efflux transporter MFP subunit"/>
    <property type="match status" value="1"/>
</dbReference>
<dbReference type="GO" id="GO:0030288">
    <property type="term" value="C:outer membrane-bounded periplasmic space"/>
    <property type="evidence" value="ECO:0007669"/>
    <property type="project" value="TreeGrafter"/>
</dbReference>
<sequence length="389" mass="39433">MKNLYLAGVASLALLLSACSGGNDAGAETASNETSAAAEKEGGKGVAHANEGAITLTADQIAAAGIQIGRPIRGGAGTIELPAIIEGDPQGTQVISAAIAGRVVALTRNLGQSVGRGQTIAVIESREAAQIKGEVEAARARLELANSNLAREQRLFAQKVSPEQDLIAARTAATEARIALTQARSTVSAAGVGGGGLNRLGISAPISGQIIARPVTLGQTVAADAELYRIANLAQVSIALNLKAEDAGRIRPGNNVSVKAAGRQATAKITFVSPALDPRTRLVPSIATLDNRSGQWRVGEPVTAAVEISGSGGSGAIRVPTTAVQSDEGKSVVFVRTPKGFQATPVELGDASGDTVIIRSGLKGTEQIATTGSFTLKAELGKSEASDED</sequence>
<dbReference type="Proteomes" id="UP000282971">
    <property type="component" value="Unassembled WGS sequence"/>
</dbReference>
<dbReference type="Gene3D" id="2.40.420.20">
    <property type="match status" value="1"/>
</dbReference>
<evidence type="ECO:0000259" key="6">
    <source>
        <dbReference type="Pfam" id="PF25973"/>
    </source>
</evidence>
<evidence type="ECO:0000259" key="5">
    <source>
        <dbReference type="Pfam" id="PF25893"/>
    </source>
</evidence>
<evidence type="ECO:0000259" key="7">
    <source>
        <dbReference type="Pfam" id="PF25975"/>
    </source>
</evidence>
<dbReference type="InterPro" id="IPR058647">
    <property type="entry name" value="BSH_CzcB-like"/>
</dbReference>
<feature type="domain" description="CzcB-like barrel-sandwich hybrid" evidence="6">
    <location>
        <begin position="92"/>
        <end position="232"/>
    </location>
</feature>
<dbReference type="GO" id="GO:0046914">
    <property type="term" value="F:transition metal ion binding"/>
    <property type="evidence" value="ECO:0007669"/>
    <property type="project" value="TreeGrafter"/>
</dbReference>
<dbReference type="GO" id="GO:0016020">
    <property type="term" value="C:membrane"/>
    <property type="evidence" value="ECO:0007669"/>
    <property type="project" value="InterPro"/>
</dbReference>
<keyword evidence="2" id="KW-0813">Transport</keyword>
<gene>
    <name evidence="8" type="ORF">EOD43_04160</name>
</gene>
<dbReference type="GO" id="GO:0015679">
    <property type="term" value="P:plasma membrane copper ion transport"/>
    <property type="evidence" value="ECO:0007669"/>
    <property type="project" value="TreeGrafter"/>
</dbReference>
<dbReference type="InterPro" id="IPR058648">
    <property type="entry name" value="HH_CzcB-like"/>
</dbReference>
<name>A0A437M5W5_9SPHN</name>
<dbReference type="InterPro" id="IPR058649">
    <property type="entry name" value="CzcB_C"/>
</dbReference>
<dbReference type="Gene3D" id="2.40.30.170">
    <property type="match status" value="1"/>
</dbReference>
<dbReference type="NCBIfam" id="TIGR01730">
    <property type="entry name" value="RND_mfp"/>
    <property type="match status" value="1"/>
</dbReference>
<keyword evidence="4" id="KW-0732">Signal</keyword>
<feature type="chain" id="PRO_5019127028" evidence="4">
    <location>
        <begin position="26"/>
        <end position="389"/>
    </location>
</feature>
<dbReference type="PANTHER" id="PTHR30097:SF4">
    <property type="entry name" value="SLR6042 PROTEIN"/>
    <property type="match status" value="1"/>
</dbReference>
<evidence type="ECO:0000313" key="8">
    <source>
        <dbReference type="EMBL" id="RVT93098.1"/>
    </source>
</evidence>
<evidence type="ECO:0000313" key="9">
    <source>
        <dbReference type="Proteomes" id="UP000282971"/>
    </source>
</evidence>
<evidence type="ECO:0000256" key="3">
    <source>
        <dbReference type="SAM" id="Coils"/>
    </source>
</evidence>
<evidence type="ECO:0000256" key="2">
    <source>
        <dbReference type="ARBA" id="ARBA00022448"/>
    </source>
</evidence>
<proteinExistence type="inferred from homology"/>
<dbReference type="EMBL" id="SACN01000001">
    <property type="protein sequence ID" value="RVT93098.1"/>
    <property type="molecule type" value="Genomic_DNA"/>
</dbReference>
<protein>
    <submittedName>
        <fullName evidence="8">Efflux RND transporter periplasmic adaptor subunit</fullName>
    </submittedName>
</protein>
<comment type="similarity">
    <text evidence="1">Belongs to the membrane fusion protein (MFP) (TC 8.A.1) family.</text>
</comment>
<dbReference type="InterPro" id="IPR051909">
    <property type="entry name" value="MFP_Cation_Efflux"/>
</dbReference>
<dbReference type="AlphaFoldDB" id="A0A437M5W5"/>